<proteinExistence type="predicted"/>
<sequence>MVETIGTTIGIQIPNSSVTDVHRVASNQPSQKPKNIIVHLSSRRLRDDVIAAARSGRGLTAAQVLEAAAGGPTACSSVAAVVAASTESPPSEARVYINEHLTLKNKLLYAKARVCAKDKSYRYIWIKMLPSWPGKRITPASSQSDVRKILNFFYDFLF</sequence>
<reference evidence="1 2" key="1">
    <citation type="submission" date="2021-06" db="EMBL/GenBank/DDBJ databases">
        <title>A haploid diamondback moth (Plutella xylostella L.) genome assembly resolves 31 chromosomes and identifies a diamide resistance mutation.</title>
        <authorList>
            <person name="Ward C.M."/>
            <person name="Perry K.D."/>
            <person name="Baker G."/>
            <person name="Powis K."/>
            <person name="Heckel D.G."/>
            <person name="Baxter S.W."/>
        </authorList>
    </citation>
    <scope>NUCLEOTIDE SEQUENCE [LARGE SCALE GENOMIC DNA]</scope>
    <source>
        <strain evidence="1 2">LV</strain>
        <tissue evidence="1">Single pupa</tissue>
    </source>
</reference>
<dbReference type="EMBL" id="JAHIBW010000023">
    <property type="protein sequence ID" value="KAG7299130.1"/>
    <property type="molecule type" value="Genomic_DNA"/>
</dbReference>
<evidence type="ECO:0000313" key="1">
    <source>
        <dbReference type="EMBL" id="KAG7299130.1"/>
    </source>
</evidence>
<name>A0ABQ7Q2Z4_PLUXY</name>
<dbReference type="Proteomes" id="UP000823941">
    <property type="component" value="Chromosome 23"/>
</dbReference>
<accession>A0ABQ7Q2Z4</accession>
<protein>
    <submittedName>
        <fullName evidence="1">Uncharacterized protein</fullName>
    </submittedName>
</protein>
<comment type="caution">
    <text evidence="1">The sequence shown here is derived from an EMBL/GenBank/DDBJ whole genome shotgun (WGS) entry which is preliminary data.</text>
</comment>
<organism evidence="1 2">
    <name type="scientific">Plutella xylostella</name>
    <name type="common">Diamondback moth</name>
    <name type="synonym">Plutella maculipennis</name>
    <dbReference type="NCBI Taxonomy" id="51655"/>
    <lineage>
        <taxon>Eukaryota</taxon>
        <taxon>Metazoa</taxon>
        <taxon>Ecdysozoa</taxon>
        <taxon>Arthropoda</taxon>
        <taxon>Hexapoda</taxon>
        <taxon>Insecta</taxon>
        <taxon>Pterygota</taxon>
        <taxon>Neoptera</taxon>
        <taxon>Endopterygota</taxon>
        <taxon>Lepidoptera</taxon>
        <taxon>Glossata</taxon>
        <taxon>Ditrysia</taxon>
        <taxon>Yponomeutoidea</taxon>
        <taxon>Plutellidae</taxon>
        <taxon>Plutella</taxon>
    </lineage>
</organism>
<gene>
    <name evidence="1" type="ORF">JYU34_017644</name>
</gene>
<evidence type="ECO:0000313" key="2">
    <source>
        <dbReference type="Proteomes" id="UP000823941"/>
    </source>
</evidence>
<keyword evidence="2" id="KW-1185">Reference proteome</keyword>